<dbReference type="PANTHER" id="PTHR47514">
    <property type="entry name" value="TRANSKETOLASE N-TERMINAL SECTION-RELATED"/>
    <property type="match status" value="1"/>
</dbReference>
<dbReference type="PROSITE" id="PS00801">
    <property type="entry name" value="TRANSKETOLASE_1"/>
    <property type="match status" value="1"/>
</dbReference>
<dbReference type="RefSeq" id="WP_216439720.1">
    <property type="nucleotide sequence ID" value="NZ_JAHLQF010000003.1"/>
</dbReference>
<dbReference type="CDD" id="cd02012">
    <property type="entry name" value="TPP_TK"/>
    <property type="match status" value="1"/>
</dbReference>
<evidence type="ECO:0000259" key="4">
    <source>
        <dbReference type="Pfam" id="PF00456"/>
    </source>
</evidence>
<proteinExistence type="inferred from homology"/>
<evidence type="ECO:0000256" key="2">
    <source>
        <dbReference type="ARBA" id="ARBA00007131"/>
    </source>
</evidence>
<comment type="caution">
    <text evidence="5">The sequence shown here is derived from an EMBL/GenBank/DDBJ whole genome shotgun (WGS) entry which is preliminary data.</text>
</comment>
<feature type="domain" description="Transketolase N-terminal" evidence="4">
    <location>
        <begin position="11"/>
        <end position="269"/>
    </location>
</feature>
<keyword evidence="6" id="KW-1185">Reference proteome</keyword>
<reference evidence="5 6" key="1">
    <citation type="submission" date="2021-06" db="EMBL/GenBank/DDBJ databases">
        <authorList>
            <person name="Sun Q."/>
            <person name="Li D."/>
        </authorList>
    </citation>
    <scope>NUCLEOTIDE SEQUENCE [LARGE SCALE GENOMIC DNA]</scope>
    <source>
        <strain evidence="5 6">MSJ-11</strain>
    </source>
</reference>
<name>A0ABS6EIW0_9CLOT</name>
<protein>
    <submittedName>
        <fullName evidence="5">Transketolase</fullName>
    </submittedName>
</protein>
<comment type="cofactor">
    <cofactor evidence="1">
        <name>thiamine diphosphate</name>
        <dbReference type="ChEBI" id="CHEBI:58937"/>
    </cofactor>
</comment>
<comment type="similarity">
    <text evidence="2">Belongs to the transketolase family.</text>
</comment>
<evidence type="ECO:0000256" key="1">
    <source>
        <dbReference type="ARBA" id="ARBA00001964"/>
    </source>
</evidence>
<dbReference type="InterPro" id="IPR005474">
    <property type="entry name" value="Transketolase_N"/>
</dbReference>
<evidence type="ECO:0000256" key="3">
    <source>
        <dbReference type="ARBA" id="ARBA00023052"/>
    </source>
</evidence>
<gene>
    <name evidence="5" type="ORF">KQI86_12485</name>
</gene>
<keyword evidence="3" id="KW-0786">Thiamine pyrophosphate</keyword>
<evidence type="ECO:0000313" key="5">
    <source>
        <dbReference type="EMBL" id="MBU5485153.1"/>
    </source>
</evidence>
<sequence length="274" mass="29947">MSRSLEELKGVAKKIRKDIVTMLTESRSGHPGGSLSAVEILTTLYFKEMNINPENPRDLDRDRFVLSKGHAAPVLYSTLARRGFFNIDELSTLRKIGSILQGHPNMKETPGVDMSTGSLGQGISAAVGMALAGKLDKKSYRVYTLLGDGELEEGQVWEASMSAAHYKLGNLTAFIDYNGLQIDGPCKEVMSPEPIADKFVAFGWNVISIDGHSFEEIINAIEEARKVEDKPTAIVCRTIKGKGVSFMENEAGWHGTAPNLEQCEKALKEIGGEE</sequence>
<dbReference type="PANTHER" id="PTHR47514:SF1">
    <property type="entry name" value="TRANSKETOLASE N-TERMINAL SECTION-RELATED"/>
    <property type="match status" value="1"/>
</dbReference>
<organism evidence="5 6">
    <name type="scientific">Clostridium mobile</name>
    <dbReference type="NCBI Taxonomy" id="2841512"/>
    <lineage>
        <taxon>Bacteria</taxon>
        <taxon>Bacillati</taxon>
        <taxon>Bacillota</taxon>
        <taxon>Clostridia</taxon>
        <taxon>Eubacteriales</taxon>
        <taxon>Clostridiaceae</taxon>
        <taxon>Clostridium</taxon>
    </lineage>
</organism>
<dbReference type="Pfam" id="PF00456">
    <property type="entry name" value="Transketolase_N"/>
    <property type="match status" value="1"/>
</dbReference>
<accession>A0ABS6EIW0</accession>
<dbReference type="InterPro" id="IPR049557">
    <property type="entry name" value="Transketolase_CS"/>
</dbReference>
<dbReference type="Proteomes" id="UP000726170">
    <property type="component" value="Unassembled WGS sequence"/>
</dbReference>
<dbReference type="EMBL" id="JAHLQF010000003">
    <property type="protein sequence ID" value="MBU5485153.1"/>
    <property type="molecule type" value="Genomic_DNA"/>
</dbReference>
<evidence type="ECO:0000313" key="6">
    <source>
        <dbReference type="Proteomes" id="UP000726170"/>
    </source>
</evidence>